<feature type="region of interest" description="Disordered" evidence="1">
    <location>
        <begin position="586"/>
        <end position="697"/>
    </location>
</feature>
<dbReference type="Gene3D" id="2.60.40.640">
    <property type="match status" value="1"/>
</dbReference>
<comment type="caution">
    <text evidence="3">The sequence shown here is derived from an EMBL/GenBank/DDBJ whole genome shotgun (WGS) entry which is preliminary data.</text>
</comment>
<feature type="region of interest" description="Disordered" evidence="1">
    <location>
        <begin position="57"/>
        <end position="82"/>
    </location>
</feature>
<dbReference type="EMBL" id="VXIT01000015">
    <property type="protein sequence ID" value="KAA6408023.1"/>
    <property type="molecule type" value="Genomic_DNA"/>
</dbReference>
<evidence type="ECO:0000313" key="4">
    <source>
        <dbReference type="Proteomes" id="UP000324767"/>
    </source>
</evidence>
<organism evidence="3 4">
    <name type="scientific">Lasallia pustulata</name>
    <dbReference type="NCBI Taxonomy" id="136370"/>
    <lineage>
        <taxon>Eukaryota</taxon>
        <taxon>Fungi</taxon>
        <taxon>Dikarya</taxon>
        <taxon>Ascomycota</taxon>
        <taxon>Pezizomycotina</taxon>
        <taxon>Lecanoromycetes</taxon>
        <taxon>OSLEUM clade</taxon>
        <taxon>Umbilicariomycetidae</taxon>
        <taxon>Umbilicariales</taxon>
        <taxon>Umbilicariaceae</taxon>
        <taxon>Lasallia</taxon>
    </lineage>
</organism>
<protein>
    <recommendedName>
        <fullName evidence="2">Arrestin C-terminal-like domain-containing protein</fullName>
    </recommendedName>
</protein>
<dbReference type="SUPFAM" id="SSF81296">
    <property type="entry name" value="E set domains"/>
    <property type="match status" value="1"/>
</dbReference>
<feature type="domain" description="Arrestin C-terminal-like" evidence="2">
    <location>
        <begin position="381"/>
        <end position="523"/>
    </location>
</feature>
<evidence type="ECO:0000256" key="1">
    <source>
        <dbReference type="SAM" id="MobiDB-lite"/>
    </source>
</evidence>
<proteinExistence type="predicted"/>
<sequence>MDRQRAQQDHLVAIEPLRLSKRASIDQITFTDPEWHHPVPTSSRTTLPRNLSYIRETSESNLGDDSKVRSQRPASPGHDGGNVAAAVLQLNRRHTTSTLSLPPSSLPERKSSRCILRRKASLALGLLNDAPALPLPPPRGSGQTIPSRGSAVSPVRLAVASLDDTSSEMRKIPSRTFVRSVRPVDIVEFPKLNHPRVALDLRVSSPLFMGGGTVEGSLRIALDGGAPGGRYKSRSAMSIGRVLVDVLGVESSHGKHWIFRSLACELIDETHPPPNTMAASTGAAFDAFWESIPSSSVLPFRLNLPVNMGPPPYRSKQARIRYIICATLAIKISGMQHCVRKSLEIAILSAHDPEKALVSLPSPLTAYNEFSFPGGSGPQVIKLTAGLHRQTWVSGIPMFVDVHISNTSRKIITRVELQLERVMFYFDHAAASTTTEAANHLRLPDWTAKEIVQKVATKKTRHGWKGISPQTRELQTRDIDVPTGLVTIDAGRFFGVRFFLNVLITWSFSKHLVVQLPITIIHPNSLDIVPNSLAQVAAAIEHKHSNHPRDHGGSFYQYSAGQAFTAARKQSLSELGEVTLPANEIDDLQRQLDGSPRKRVRRTRSRDSAPPPRVSFASTRLTEEDVPARRPRRTRSSIDSRRGPRLQSSTSGLAFDDFGDMDGSSLLDPSTGSGDPWSQGVRSRGDGQLQRELSLAE</sequence>
<evidence type="ECO:0000313" key="3">
    <source>
        <dbReference type="EMBL" id="KAA6408023.1"/>
    </source>
</evidence>
<dbReference type="InterPro" id="IPR014752">
    <property type="entry name" value="Arrestin-like_C"/>
</dbReference>
<name>A0A5M8PG01_9LECA</name>
<dbReference type="AlphaFoldDB" id="A0A5M8PG01"/>
<gene>
    <name evidence="3" type="ORF">FRX48_08374</name>
</gene>
<dbReference type="Pfam" id="PF02752">
    <property type="entry name" value="Arrestin_C"/>
    <property type="match status" value="1"/>
</dbReference>
<dbReference type="OrthoDB" id="298939at2759"/>
<dbReference type="InterPro" id="IPR011022">
    <property type="entry name" value="Arrestin_C-like"/>
</dbReference>
<evidence type="ECO:0000259" key="2">
    <source>
        <dbReference type="Pfam" id="PF02752"/>
    </source>
</evidence>
<dbReference type="InterPro" id="IPR014756">
    <property type="entry name" value="Ig_E-set"/>
</dbReference>
<reference evidence="3 4" key="1">
    <citation type="submission" date="2019-09" db="EMBL/GenBank/DDBJ databases">
        <title>The hologenome of the rock-dwelling lichen Lasallia pustulata.</title>
        <authorList>
            <person name="Greshake Tzovaras B."/>
            <person name="Segers F."/>
            <person name="Bicker A."/>
            <person name="Dal Grande F."/>
            <person name="Otte J."/>
            <person name="Hankeln T."/>
            <person name="Schmitt I."/>
            <person name="Ebersberger I."/>
        </authorList>
    </citation>
    <scope>NUCLEOTIDE SEQUENCE [LARGE SCALE GENOMIC DNA]</scope>
    <source>
        <strain evidence="3">A1-1</strain>
    </source>
</reference>
<accession>A0A5M8PG01</accession>
<dbReference type="Proteomes" id="UP000324767">
    <property type="component" value="Unassembled WGS sequence"/>
</dbReference>